<evidence type="ECO:0000256" key="4">
    <source>
        <dbReference type="ARBA" id="ARBA00023002"/>
    </source>
</evidence>
<feature type="transmembrane region" description="Helical" evidence="6">
    <location>
        <begin position="12"/>
        <end position="35"/>
    </location>
</feature>
<dbReference type="InterPro" id="IPR042098">
    <property type="entry name" value="TauD-like_sf"/>
</dbReference>
<keyword evidence="5" id="KW-0408">Iron</keyword>
<dbReference type="GO" id="GO:0016706">
    <property type="term" value="F:2-oxoglutarate-dependent dioxygenase activity"/>
    <property type="evidence" value="ECO:0007669"/>
    <property type="project" value="TreeGrafter"/>
</dbReference>
<feature type="domain" description="TauD/TfdA-like" evidence="7">
    <location>
        <begin position="57"/>
        <end position="346"/>
    </location>
</feature>
<keyword evidence="4" id="KW-0560">Oxidoreductase</keyword>
<evidence type="ECO:0000256" key="2">
    <source>
        <dbReference type="ARBA" id="ARBA00022723"/>
    </source>
</evidence>
<keyword evidence="6" id="KW-0812">Transmembrane</keyword>
<dbReference type="EMBL" id="MN740821">
    <property type="protein sequence ID" value="QHU13497.1"/>
    <property type="molecule type" value="Genomic_DNA"/>
</dbReference>
<accession>A0A6C0K9W9</accession>
<protein>
    <recommendedName>
        <fullName evidence="7">TauD/TfdA-like domain-containing protein</fullName>
    </recommendedName>
</protein>
<evidence type="ECO:0000256" key="5">
    <source>
        <dbReference type="ARBA" id="ARBA00023004"/>
    </source>
</evidence>
<keyword evidence="2" id="KW-0479">Metal-binding</keyword>
<keyword evidence="6" id="KW-0472">Membrane</keyword>
<dbReference type="PANTHER" id="PTHR30468">
    <property type="entry name" value="ALPHA-KETOGLUTARATE-DEPENDENT SULFONATE DIOXYGENASE"/>
    <property type="match status" value="1"/>
</dbReference>
<dbReference type="PANTHER" id="PTHR30468:SF1">
    <property type="entry name" value="ALPHA-KETOGLUTARATE-DEPENDENT SULFONATE DIOXYGENASE"/>
    <property type="match status" value="1"/>
</dbReference>
<keyword evidence="3" id="KW-0223">Dioxygenase</keyword>
<proteinExistence type="inferred from homology"/>
<dbReference type="Gene3D" id="3.60.130.10">
    <property type="entry name" value="Clavaminate synthase-like"/>
    <property type="match status" value="1"/>
</dbReference>
<dbReference type="GO" id="GO:0005737">
    <property type="term" value="C:cytoplasm"/>
    <property type="evidence" value="ECO:0007669"/>
    <property type="project" value="TreeGrafter"/>
</dbReference>
<dbReference type="SUPFAM" id="SSF51197">
    <property type="entry name" value="Clavaminate synthase-like"/>
    <property type="match status" value="1"/>
</dbReference>
<evidence type="ECO:0000256" key="1">
    <source>
        <dbReference type="ARBA" id="ARBA00005896"/>
    </source>
</evidence>
<dbReference type="AlphaFoldDB" id="A0A6C0K9W9"/>
<dbReference type="InterPro" id="IPR051323">
    <property type="entry name" value="AtsK-like"/>
</dbReference>
<evidence type="ECO:0000256" key="3">
    <source>
        <dbReference type="ARBA" id="ARBA00022964"/>
    </source>
</evidence>
<dbReference type="Pfam" id="PF02668">
    <property type="entry name" value="TauD"/>
    <property type="match status" value="1"/>
</dbReference>
<evidence type="ECO:0000256" key="6">
    <source>
        <dbReference type="SAM" id="Phobius"/>
    </source>
</evidence>
<evidence type="ECO:0000259" key="7">
    <source>
        <dbReference type="Pfam" id="PF02668"/>
    </source>
</evidence>
<keyword evidence="6" id="KW-1133">Transmembrane helix</keyword>
<dbReference type="GO" id="GO:0046872">
    <property type="term" value="F:metal ion binding"/>
    <property type="evidence" value="ECO:0007669"/>
    <property type="project" value="UniProtKB-KW"/>
</dbReference>
<reference evidence="8" key="1">
    <citation type="journal article" date="2020" name="Nature">
        <title>Giant virus diversity and host interactions through global metagenomics.</title>
        <authorList>
            <person name="Schulz F."/>
            <person name="Roux S."/>
            <person name="Paez-Espino D."/>
            <person name="Jungbluth S."/>
            <person name="Walsh D.A."/>
            <person name="Denef V.J."/>
            <person name="McMahon K.D."/>
            <person name="Konstantinidis K.T."/>
            <person name="Eloe-Fadrosh E.A."/>
            <person name="Kyrpides N.C."/>
            <person name="Woyke T."/>
        </authorList>
    </citation>
    <scope>NUCLEOTIDE SEQUENCE</scope>
    <source>
        <strain evidence="8">GVMAG-S-1101178-73</strain>
    </source>
</reference>
<name>A0A6C0K9W9_9ZZZZ</name>
<comment type="similarity">
    <text evidence="1">Belongs to the TfdA dioxygenase family.</text>
</comment>
<sequence length="365" mass="42291">MKQGSQQYKRTIRILTYIDYITSLGYFMILNAVLINYTHSLKVSFPTFNKNLAVISNFDVKRATDYDKSELVKLFKAVPMLMFKRQNINPKEFYEFCKVFDSKSNDRVVHPFSHSQVDYVPQIAIRGNCYIKDLYGLKDITLKYSGAFKNTAVWHQDIVGVCEHRPPVVSGIYMLKAPPIGGETMFASMETAYDNIESSLKKELKYYNVVYSNSNAEGGVMNTYYDYTGYNRIDVNPDNVVDMKPPSQSQTSQGGTTIINREPLVIYSDECKNKKALMLSPFRFTKFDKMSPEDSYDLYRELMSKYILHKDNIVKVEWEMNDLLIFNNRKLIHSSTPSAEYENYERLYYSCFLGTDAPIIRCNSI</sequence>
<organism evidence="8">
    <name type="scientific">viral metagenome</name>
    <dbReference type="NCBI Taxonomy" id="1070528"/>
    <lineage>
        <taxon>unclassified sequences</taxon>
        <taxon>metagenomes</taxon>
        <taxon>organismal metagenomes</taxon>
    </lineage>
</organism>
<evidence type="ECO:0000313" key="8">
    <source>
        <dbReference type="EMBL" id="QHU13497.1"/>
    </source>
</evidence>
<dbReference type="InterPro" id="IPR003819">
    <property type="entry name" value="TauD/TfdA-like"/>
</dbReference>